<evidence type="ECO:0000313" key="3">
    <source>
        <dbReference type="EMBL" id="KAF9530101.1"/>
    </source>
</evidence>
<feature type="transmembrane region" description="Helical" evidence="2">
    <location>
        <begin position="46"/>
        <end position="64"/>
    </location>
</feature>
<dbReference type="EMBL" id="MU157842">
    <property type="protein sequence ID" value="KAF9530101.1"/>
    <property type="molecule type" value="Genomic_DNA"/>
</dbReference>
<name>A0A9P6JRA9_9AGAR</name>
<gene>
    <name evidence="3" type="ORF">CPB83DRAFT_851572</name>
</gene>
<evidence type="ECO:0000256" key="2">
    <source>
        <dbReference type="SAM" id="Phobius"/>
    </source>
</evidence>
<feature type="region of interest" description="Disordered" evidence="1">
    <location>
        <begin position="1"/>
        <end position="32"/>
    </location>
</feature>
<accession>A0A9P6JRA9</accession>
<proteinExistence type="predicted"/>
<keyword evidence="2" id="KW-0472">Membrane</keyword>
<comment type="caution">
    <text evidence="3">The sequence shown here is derived from an EMBL/GenBank/DDBJ whole genome shotgun (WGS) entry which is preliminary data.</text>
</comment>
<protein>
    <submittedName>
        <fullName evidence="3">Uncharacterized protein</fullName>
    </submittedName>
</protein>
<keyword evidence="2" id="KW-1133">Transmembrane helix</keyword>
<dbReference type="AlphaFoldDB" id="A0A9P6JRA9"/>
<reference evidence="3" key="1">
    <citation type="submission" date="2020-11" db="EMBL/GenBank/DDBJ databases">
        <authorList>
            <consortium name="DOE Joint Genome Institute"/>
            <person name="Ahrendt S."/>
            <person name="Riley R."/>
            <person name="Andreopoulos W."/>
            <person name="Labutti K."/>
            <person name="Pangilinan J."/>
            <person name="Ruiz-Duenas F.J."/>
            <person name="Barrasa J.M."/>
            <person name="Sanchez-Garcia M."/>
            <person name="Camarero S."/>
            <person name="Miyauchi S."/>
            <person name="Serrano A."/>
            <person name="Linde D."/>
            <person name="Babiker R."/>
            <person name="Drula E."/>
            <person name="Ayuso-Fernandez I."/>
            <person name="Pacheco R."/>
            <person name="Padilla G."/>
            <person name="Ferreira P."/>
            <person name="Barriuso J."/>
            <person name="Kellner H."/>
            <person name="Castanera R."/>
            <person name="Alfaro M."/>
            <person name="Ramirez L."/>
            <person name="Pisabarro A.G."/>
            <person name="Kuo A."/>
            <person name="Tritt A."/>
            <person name="Lipzen A."/>
            <person name="He G."/>
            <person name="Yan M."/>
            <person name="Ng V."/>
            <person name="Cullen D."/>
            <person name="Martin F."/>
            <person name="Rosso M.-N."/>
            <person name="Henrissat B."/>
            <person name="Hibbett D."/>
            <person name="Martinez A.T."/>
            <person name="Grigoriev I.V."/>
        </authorList>
    </citation>
    <scope>NUCLEOTIDE SEQUENCE</scope>
    <source>
        <strain evidence="3">CBS 506.95</strain>
    </source>
</reference>
<feature type="compositionally biased region" description="Low complexity" evidence="1">
    <location>
        <begin position="1"/>
        <end position="22"/>
    </location>
</feature>
<keyword evidence="2" id="KW-0812">Transmembrane</keyword>
<evidence type="ECO:0000313" key="4">
    <source>
        <dbReference type="Proteomes" id="UP000807306"/>
    </source>
</evidence>
<feature type="compositionally biased region" description="Polar residues" evidence="1">
    <location>
        <begin position="23"/>
        <end position="32"/>
    </location>
</feature>
<keyword evidence="4" id="KW-1185">Reference proteome</keyword>
<dbReference type="Proteomes" id="UP000807306">
    <property type="component" value="Unassembled WGS sequence"/>
</dbReference>
<evidence type="ECO:0000256" key="1">
    <source>
        <dbReference type="SAM" id="MobiDB-lite"/>
    </source>
</evidence>
<organism evidence="3 4">
    <name type="scientific">Crepidotus variabilis</name>
    <dbReference type="NCBI Taxonomy" id="179855"/>
    <lineage>
        <taxon>Eukaryota</taxon>
        <taxon>Fungi</taxon>
        <taxon>Dikarya</taxon>
        <taxon>Basidiomycota</taxon>
        <taxon>Agaricomycotina</taxon>
        <taxon>Agaricomycetes</taxon>
        <taxon>Agaricomycetidae</taxon>
        <taxon>Agaricales</taxon>
        <taxon>Agaricineae</taxon>
        <taxon>Crepidotaceae</taxon>
        <taxon>Crepidotus</taxon>
    </lineage>
</organism>
<sequence>MSSSAPTATTPTVTSPVPESASESVTSQATPTSNAFSDTFKIFSQPYILIIIAFIALLIAWKILMLRRRRRLALEAGGLFELRQLSGRWQLPPRPILWDLWTESYVKWSDISREGDAKDLSVWSNFIPLSATVLPPPEPPQRSHSPRSTKLILGRSIKIPRLSKNQDTETSATSAPSTTRLQVEVTIAMPSKQYPLYPRWRRKEEKKQTEEFRHDMEFCVGVRTVEYDL</sequence>